<gene>
    <name evidence="10" type="ordered locus">Rcas_3538</name>
</gene>
<dbReference type="eggNOG" id="COG0628">
    <property type="taxonomic scope" value="Bacteria"/>
</dbReference>
<keyword evidence="7 9" id="KW-0472">Membrane</keyword>
<reference evidence="10 11" key="1">
    <citation type="submission" date="2007-08" db="EMBL/GenBank/DDBJ databases">
        <title>Complete sequence of Roseiflexus castenholzii DSM 13941.</title>
        <authorList>
            <consortium name="US DOE Joint Genome Institute"/>
            <person name="Copeland A."/>
            <person name="Lucas S."/>
            <person name="Lapidus A."/>
            <person name="Barry K."/>
            <person name="Glavina del Rio T."/>
            <person name="Dalin E."/>
            <person name="Tice H."/>
            <person name="Pitluck S."/>
            <person name="Thompson L.S."/>
            <person name="Brettin T."/>
            <person name="Bruce D."/>
            <person name="Detter J.C."/>
            <person name="Han C."/>
            <person name="Tapia R."/>
            <person name="Schmutz J."/>
            <person name="Larimer F."/>
            <person name="Land M."/>
            <person name="Hauser L."/>
            <person name="Kyrpides N."/>
            <person name="Mikhailova N."/>
            <person name="Bryant D.A."/>
            <person name="Hanada S."/>
            <person name="Tsukatani Y."/>
            <person name="Richardson P."/>
        </authorList>
    </citation>
    <scope>NUCLEOTIDE SEQUENCE [LARGE SCALE GENOMIC DNA]</scope>
    <source>
        <strain evidence="11">DSM 13941 / HLO8</strain>
    </source>
</reference>
<dbReference type="GO" id="GO:0055085">
    <property type="term" value="P:transmembrane transport"/>
    <property type="evidence" value="ECO:0007669"/>
    <property type="project" value="TreeGrafter"/>
</dbReference>
<evidence type="ECO:0000313" key="11">
    <source>
        <dbReference type="Proteomes" id="UP000000263"/>
    </source>
</evidence>
<evidence type="ECO:0000256" key="4">
    <source>
        <dbReference type="ARBA" id="ARBA00022475"/>
    </source>
</evidence>
<proteinExistence type="inferred from homology"/>
<feature type="region of interest" description="Disordered" evidence="8">
    <location>
        <begin position="387"/>
        <end position="406"/>
    </location>
</feature>
<feature type="transmembrane region" description="Helical" evidence="9">
    <location>
        <begin position="239"/>
        <end position="270"/>
    </location>
</feature>
<evidence type="ECO:0000256" key="8">
    <source>
        <dbReference type="SAM" id="MobiDB-lite"/>
    </source>
</evidence>
<name>A7NPU1_ROSCS</name>
<dbReference type="KEGG" id="rca:Rcas_3538"/>
<keyword evidence="3" id="KW-0813">Transport</keyword>
<comment type="subcellular location">
    <subcellularLocation>
        <location evidence="1">Cell membrane</location>
        <topology evidence="1">Multi-pass membrane protein</topology>
    </subcellularLocation>
</comment>
<dbReference type="AlphaFoldDB" id="A7NPU1"/>
<evidence type="ECO:0008006" key="12">
    <source>
        <dbReference type="Google" id="ProtNLM"/>
    </source>
</evidence>
<keyword evidence="4" id="KW-1003">Cell membrane</keyword>
<evidence type="ECO:0000256" key="3">
    <source>
        <dbReference type="ARBA" id="ARBA00022448"/>
    </source>
</evidence>
<comment type="similarity">
    <text evidence="2">Belongs to the autoinducer-2 exporter (AI-2E) (TC 2.A.86) family.</text>
</comment>
<dbReference type="GO" id="GO:0005886">
    <property type="term" value="C:plasma membrane"/>
    <property type="evidence" value="ECO:0007669"/>
    <property type="project" value="UniProtKB-SubCell"/>
</dbReference>
<dbReference type="HOGENOM" id="CLU_031275_8_1_0"/>
<protein>
    <recommendedName>
        <fullName evidence="12">Permease</fullName>
    </recommendedName>
</protein>
<evidence type="ECO:0000256" key="1">
    <source>
        <dbReference type="ARBA" id="ARBA00004651"/>
    </source>
</evidence>
<accession>A7NPU1</accession>
<evidence type="ECO:0000256" key="5">
    <source>
        <dbReference type="ARBA" id="ARBA00022692"/>
    </source>
</evidence>
<evidence type="ECO:0000256" key="7">
    <source>
        <dbReference type="ARBA" id="ARBA00023136"/>
    </source>
</evidence>
<dbReference type="OrthoDB" id="146294at2"/>
<feature type="transmembrane region" description="Helical" evidence="9">
    <location>
        <begin position="342"/>
        <end position="362"/>
    </location>
</feature>
<sequence length="406" mass="43401">MLSGRLGTVALWLLIVCAAVFLFERAVVVVSFFATPLLLFALAWLIAVVLQPLVSHLTALDLPTITIRAHSVPVPPRHLSRVLSVALIYLALFAILLVVILSFVPTITQQLTTLTGSAPTTVESVVRWIGRLEEGLQRFGFRGDLTAIVQPEAITRQLTGIGSAMLQQSLGIAGSIATVLFNIFLVLILSFYITLDGPRIGKSFIMLLPRSWHDEMDGLFAVVDRVFGGFMRAQFVNSLLYGIANAIVMALFGLSDIALASVIAAILVFIPLVGGFFALIPPALFAILFVPDRVGWLVLVLLAVQQVQFNVIMPRLVGQAIGLHPLLVFAALLLGGTVAGGWGVLFGIPVAGVIASIAQFFYERARRTMIIVPSTVDESLPSASATVAASSVDPAPGSPQSSRLTQ</sequence>
<feature type="transmembrane region" description="Helical" evidence="9">
    <location>
        <begin position="28"/>
        <end position="50"/>
    </location>
</feature>
<dbReference type="Pfam" id="PF01594">
    <property type="entry name" value="AI-2E_transport"/>
    <property type="match status" value="1"/>
</dbReference>
<dbReference type="Proteomes" id="UP000000263">
    <property type="component" value="Chromosome"/>
</dbReference>
<evidence type="ECO:0000256" key="2">
    <source>
        <dbReference type="ARBA" id="ARBA00009773"/>
    </source>
</evidence>
<keyword evidence="11" id="KW-1185">Reference proteome</keyword>
<dbReference type="PANTHER" id="PTHR21716:SF53">
    <property type="entry name" value="PERMEASE PERM-RELATED"/>
    <property type="match status" value="1"/>
</dbReference>
<dbReference type="EMBL" id="CP000804">
    <property type="protein sequence ID" value="ABU59587.1"/>
    <property type="molecule type" value="Genomic_DNA"/>
</dbReference>
<evidence type="ECO:0000313" key="10">
    <source>
        <dbReference type="EMBL" id="ABU59587.1"/>
    </source>
</evidence>
<dbReference type="PANTHER" id="PTHR21716">
    <property type="entry name" value="TRANSMEMBRANE PROTEIN"/>
    <property type="match status" value="1"/>
</dbReference>
<keyword evidence="5 9" id="KW-0812">Transmembrane</keyword>
<evidence type="ECO:0000256" key="6">
    <source>
        <dbReference type="ARBA" id="ARBA00022989"/>
    </source>
</evidence>
<keyword evidence="6 9" id="KW-1133">Transmembrane helix</keyword>
<feature type="transmembrane region" description="Helical" evidence="9">
    <location>
        <begin position="82"/>
        <end position="104"/>
    </location>
</feature>
<feature type="transmembrane region" description="Helical" evidence="9">
    <location>
        <begin position="172"/>
        <end position="195"/>
    </location>
</feature>
<organism evidence="10 11">
    <name type="scientific">Roseiflexus castenholzii (strain DSM 13941 / HLO8)</name>
    <dbReference type="NCBI Taxonomy" id="383372"/>
    <lineage>
        <taxon>Bacteria</taxon>
        <taxon>Bacillati</taxon>
        <taxon>Chloroflexota</taxon>
        <taxon>Chloroflexia</taxon>
        <taxon>Chloroflexales</taxon>
        <taxon>Roseiflexineae</taxon>
        <taxon>Roseiflexaceae</taxon>
        <taxon>Roseiflexus</taxon>
    </lineage>
</organism>
<dbReference type="InterPro" id="IPR002549">
    <property type="entry name" value="AI-2E-like"/>
</dbReference>
<dbReference type="RefSeq" id="WP_012122010.1">
    <property type="nucleotide sequence ID" value="NC_009767.1"/>
</dbReference>
<feature type="transmembrane region" description="Helical" evidence="9">
    <location>
        <begin position="316"/>
        <end position="336"/>
    </location>
</feature>
<evidence type="ECO:0000256" key="9">
    <source>
        <dbReference type="SAM" id="Phobius"/>
    </source>
</evidence>